<gene>
    <name evidence="6" type="ORF">SAMN02927897_01345</name>
</gene>
<evidence type="ECO:0000313" key="7">
    <source>
        <dbReference type="Proteomes" id="UP000183569"/>
    </source>
</evidence>
<keyword evidence="1" id="KW-0678">Repressor</keyword>
<protein>
    <submittedName>
        <fullName evidence="6">AraC-type DNA-binding protein</fullName>
    </submittedName>
</protein>
<keyword evidence="2" id="KW-0805">Transcription regulation</keyword>
<dbReference type="AlphaFoldDB" id="A0A1G4XSY1"/>
<evidence type="ECO:0000256" key="1">
    <source>
        <dbReference type="ARBA" id="ARBA00022491"/>
    </source>
</evidence>
<dbReference type="GO" id="GO:0043565">
    <property type="term" value="F:sequence-specific DNA binding"/>
    <property type="evidence" value="ECO:0007669"/>
    <property type="project" value="InterPro"/>
</dbReference>
<dbReference type="FunFam" id="1.10.10.60:FF:000132">
    <property type="entry name" value="AraC family transcriptional regulator"/>
    <property type="match status" value="1"/>
</dbReference>
<dbReference type="EMBL" id="FMUI01000003">
    <property type="protein sequence ID" value="SCX44120.1"/>
    <property type="molecule type" value="Genomic_DNA"/>
</dbReference>
<dbReference type="PANTHER" id="PTHR11019">
    <property type="entry name" value="HTH-TYPE TRANSCRIPTIONAL REGULATOR NIMR"/>
    <property type="match status" value="1"/>
</dbReference>
<evidence type="ECO:0000256" key="3">
    <source>
        <dbReference type="ARBA" id="ARBA00023125"/>
    </source>
</evidence>
<evidence type="ECO:0000256" key="4">
    <source>
        <dbReference type="ARBA" id="ARBA00023163"/>
    </source>
</evidence>
<dbReference type="RefSeq" id="WP_017457127.1">
    <property type="nucleotide sequence ID" value="NZ_FMUI01000003.1"/>
</dbReference>
<dbReference type="GO" id="GO:0003700">
    <property type="term" value="F:DNA-binding transcription factor activity"/>
    <property type="evidence" value="ECO:0007669"/>
    <property type="project" value="InterPro"/>
</dbReference>
<dbReference type="Pfam" id="PF12833">
    <property type="entry name" value="HTH_18"/>
    <property type="match status" value="1"/>
</dbReference>
<dbReference type="InterPro" id="IPR014710">
    <property type="entry name" value="RmlC-like_jellyroll"/>
</dbReference>
<dbReference type="InterPro" id="IPR011051">
    <property type="entry name" value="RmlC_Cupin_sf"/>
</dbReference>
<dbReference type="InterPro" id="IPR018060">
    <property type="entry name" value="HTH_AraC"/>
</dbReference>
<dbReference type="PROSITE" id="PS01124">
    <property type="entry name" value="HTH_ARAC_FAMILY_2"/>
    <property type="match status" value="1"/>
</dbReference>
<dbReference type="GeneID" id="23846232"/>
<accession>A0A1G4XSY1</accession>
<evidence type="ECO:0000256" key="2">
    <source>
        <dbReference type="ARBA" id="ARBA00023015"/>
    </source>
</evidence>
<dbReference type="SUPFAM" id="SSF46689">
    <property type="entry name" value="Homeodomain-like"/>
    <property type="match status" value="1"/>
</dbReference>
<evidence type="ECO:0000259" key="5">
    <source>
        <dbReference type="PROSITE" id="PS01124"/>
    </source>
</evidence>
<organism evidence="6 7">
    <name type="scientific">Kosakonia sacchari</name>
    <dbReference type="NCBI Taxonomy" id="1158459"/>
    <lineage>
        <taxon>Bacteria</taxon>
        <taxon>Pseudomonadati</taxon>
        <taxon>Pseudomonadota</taxon>
        <taxon>Gammaproteobacteria</taxon>
        <taxon>Enterobacterales</taxon>
        <taxon>Enterobacteriaceae</taxon>
        <taxon>Kosakonia</taxon>
    </lineage>
</organism>
<dbReference type="SUPFAM" id="SSF51182">
    <property type="entry name" value="RmlC-like cupins"/>
    <property type="match status" value="1"/>
</dbReference>
<dbReference type="Gene3D" id="1.10.10.60">
    <property type="entry name" value="Homeodomain-like"/>
    <property type="match status" value="1"/>
</dbReference>
<dbReference type="Gene3D" id="2.60.120.10">
    <property type="entry name" value="Jelly Rolls"/>
    <property type="match status" value="1"/>
</dbReference>
<sequence>MQPNYATTVFDPDDTHSPAVARRLDFVDYEAEMPVHTHRKGQLIIALYGAVTCRAENEIWIVPSHCAVWIPGGTPHSASATWNAHLNYLFIEPGAAALPNRCCTLAISQLIKELVDRLTRENVDYPPDSHAARLTRVTLDELVTMPQQNFSLPVSAHAKIRAMADTLVSHPEDRSTFKAWAKRLALSERSLARLMLRETGLTFGRWRQQLHLIIALQALASGESVQNVATKLGYESVNAFITMFRKTMGSTPAHYFAERKTP</sequence>
<keyword evidence="3 6" id="KW-0238">DNA-binding</keyword>
<feature type="domain" description="HTH araC/xylS-type" evidence="5">
    <location>
        <begin position="161"/>
        <end position="258"/>
    </location>
</feature>
<dbReference type="PANTHER" id="PTHR11019:SF199">
    <property type="entry name" value="HTH-TYPE TRANSCRIPTIONAL REGULATOR NIMR"/>
    <property type="match status" value="1"/>
</dbReference>
<dbReference type="InterPro" id="IPR003313">
    <property type="entry name" value="AraC-bd"/>
</dbReference>
<proteinExistence type="predicted"/>
<dbReference type="CDD" id="cd06124">
    <property type="entry name" value="cupin_NimR-like_N"/>
    <property type="match status" value="1"/>
</dbReference>
<keyword evidence="4" id="KW-0804">Transcription</keyword>
<comment type="caution">
    <text evidence="6">The sequence shown here is derived from an EMBL/GenBank/DDBJ whole genome shotgun (WGS) entry which is preliminary data.</text>
</comment>
<dbReference type="SMART" id="SM00342">
    <property type="entry name" value="HTH_ARAC"/>
    <property type="match status" value="1"/>
</dbReference>
<dbReference type="Pfam" id="PF02311">
    <property type="entry name" value="AraC_binding"/>
    <property type="match status" value="1"/>
</dbReference>
<reference evidence="6 7" key="1">
    <citation type="submission" date="2016-10" db="EMBL/GenBank/DDBJ databases">
        <authorList>
            <person name="Varghese N."/>
            <person name="Submissions S."/>
        </authorList>
    </citation>
    <scope>NUCLEOTIDE SEQUENCE [LARGE SCALE GENOMIC DNA]</scope>
    <source>
        <strain evidence="6 7">CGMCC 1.12102</strain>
    </source>
</reference>
<dbReference type="InterPro" id="IPR009057">
    <property type="entry name" value="Homeodomain-like_sf"/>
</dbReference>
<dbReference type="Proteomes" id="UP000183569">
    <property type="component" value="Unassembled WGS sequence"/>
</dbReference>
<evidence type="ECO:0000313" key="6">
    <source>
        <dbReference type="EMBL" id="SCX44120.1"/>
    </source>
</evidence>
<name>A0A1G4XSY1_9ENTR</name>